<keyword evidence="3 8" id="KW-0378">Hydrolase</keyword>
<feature type="signal peptide" evidence="6">
    <location>
        <begin position="1"/>
        <end position="21"/>
    </location>
</feature>
<dbReference type="EMBL" id="BEHT01000017">
    <property type="protein sequence ID" value="GBC98894.1"/>
    <property type="molecule type" value="Genomic_DNA"/>
</dbReference>
<dbReference type="Pfam" id="PF00877">
    <property type="entry name" value="NLPC_P60"/>
    <property type="match status" value="1"/>
</dbReference>
<evidence type="ECO:0000313" key="9">
    <source>
        <dbReference type="Proteomes" id="UP000236173"/>
    </source>
</evidence>
<gene>
    <name evidence="8" type="primary">pgdS</name>
    <name evidence="8" type="ORF">HRbin17_01411</name>
</gene>
<keyword evidence="4" id="KW-0788">Thiol protease</keyword>
<dbReference type="EC" id="3.4.19.-" evidence="8"/>
<evidence type="ECO:0000256" key="3">
    <source>
        <dbReference type="ARBA" id="ARBA00022801"/>
    </source>
</evidence>
<feature type="domain" description="NlpC/P60" evidence="7">
    <location>
        <begin position="84"/>
        <end position="209"/>
    </location>
</feature>
<feature type="chain" id="PRO_5014190001" evidence="6">
    <location>
        <begin position="22"/>
        <end position="216"/>
    </location>
</feature>
<evidence type="ECO:0000256" key="5">
    <source>
        <dbReference type="SAM" id="MobiDB-lite"/>
    </source>
</evidence>
<evidence type="ECO:0000256" key="1">
    <source>
        <dbReference type="ARBA" id="ARBA00007074"/>
    </source>
</evidence>
<dbReference type="InterPro" id="IPR038765">
    <property type="entry name" value="Papain-like_cys_pep_sf"/>
</dbReference>
<dbReference type="PANTHER" id="PTHR47053:SF1">
    <property type="entry name" value="MUREIN DD-ENDOPEPTIDASE MEPH-RELATED"/>
    <property type="match status" value="1"/>
</dbReference>
<comment type="caution">
    <text evidence="8">The sequence shown here is derived from an EMBL/GenBank/DDBJ whole genome shotgun (WGS) entry which is preliminary data.</text>
</comment>
<dbReference type="Proteomes" id="UP000236173">
    <property type="component" value="Unassembled WGS sequence"/>
</dbReference>
<evidence type="ECO:0000256" key="2">
    <source>
        <dbReference type="ARBA" id="ARBA00022670"/>
    </source>
</evidence>
<dbReference type="PROSITE" id="PS51935">
    <property type="entry name" value="NLPC_P60"/>
    <property type="match status" value="1"/>
</dbReference>
<dbReference type="InterPro" id="IPR000064">
    <property type="entry name" value="NLP_P60_dom"/>
</dbReference>
<dbReference type="GO" id="GO:0008234">
    <property type="term" value="F:cysteine-type peptidase activity"/>
    <property type="evidence" value="ECO:0007669"/>
    <property type="project" value="UniProtKB-KW"/>
</dbReference>
<feature type="region of interest" description="Disordered" evidence="5">
    <location>
        <begin position="47"/>
        <end position="85"/>
    </location>
</feature>
<evidence type="ECO:0000313" key="8">
    <source>
        <dbReference type="EMBL" id="GBC98894.1"/>
    </source>
</evidence>
<name>A0A2H5XCJ1_9BACT</name>
<dbReference type="AlphaFoldDB" id="A0A2H5XCJ1"/>
<organism evidence="8 9">
    <name type="scientific">Candidatus Fervidibacter japonicus</name>
    <dbReference type="NCBI Taxonomy" id="2035412"/>
    <lineage>
        <taxon>Bacteria</taxon>
        <taxon>Candidatus Fervidibacterota</taxon>
        <taxon>Candidatus Fervidibacter</taxon>
    </lineage>
</organism>
<evidence type="ECO:0000256" key="4">
    <source>
        <dbReference type="ARBA" id="ARBA00022807"/>
    </source>
</evidence>
<evidence type="ECO:0000256" key="6">
    <source>
        <dbReference type="SAM" id="SignalP"/>
    </source>
</evidence>
<protein>
    <submittedName>
        <fullName evidence="8">Gamma-DL-glutamyl hydrolase</fullName>
        <ecNumber evidence="8">3.4.19.-</ecNumber>
    </submittedName>
</protein>
<feature type="compositionally biased region" description="Polar residues" evidence="5">
    <location>
        <begin position="75"/>
        <end position="85"/>
    </location>
</feature>
<dbReference type="Gene3D" id="3.90.1720.10">
    <property type="entry name" value="endopeptidase domain like (from Nostoc punctiforme)"/>
    <property type="match status" value="1"/>
</dbReference>
<dbReference type="InterPro" id="IPR051202">
    <property type="entry name" value="Peptidase_C40"/>
</dbReference>
<dbReference type="SUPFAM" id="SSF54001">
    <property type="entry name" value="Cysteine proteinases"/>
    <property type="match status" value="1"/>
</dbReference>
<reference evidence="9" key="1">
    <citation type="submission" date="2017-09" db="EMBL/GenBank/DDBJ databases">
        <title>Metaegenomics of thermophilic ammonia-oxidizing enrichment culture.</title>
        <authorList>
            <person name="Kato S."/>
            <person name="Suzuki K."/>
        </authorList>
    </citation>
    <scope>NUCLEOTIDE SEQUENCE [LARGE SCALE GENOMIC DNA]</scope>
</reference>
<dbReference type="GO" id="GO:0006508">
    <property type="term" value="P:proteolysis"/>
    <property type="evidence" value="ECO:0007669"/>
    <property type="project" value="UniProtKB-KW"/>
</dbReference>
<keyword evidence="2" id="KW-0645">Protease</keyword>
<proteinExistence type="inferred from homology"/>
<dbReference type="PANTHER" id="PTHR47053">
    <property type="entry name" value="MUREIN DD-ENDOPEPTIDASE MEPH-RELATED"/>
    <property type="match status" value="1"/>
</dbReference>
<evidence type="ECO:0000259" key="7">
    <source>
        <dbReference type="PROSITE" id="PS51935"/>
    </source>
</evidence>
<accession>A0A2H5XCJ1</accession>
<sequence length="216" mass="23289">MRGRWWLAVIVGATASVVMVAQSVPPTSPQKKVIVKGFADVVGARHKQKQQQQGAAPSRAAPAKVGAPQRMFSHPSKSNAATAQSSGAALVRTARRYLGLRYRYGGSSPSRGFDCSGFVYFLLSRYGIRAPRTAAELFRMGVPVKKSALRPGDLVFFRNTARRRGITHVGIYIGDGKFIHASSGRGRVTVTPLSDPYYAARFAGARRLPVRGGDGK</sequence>
<comment type="similarity">
    <text evidence="1">Belongs to the peptidase C40 family.</text>
</comment>
<keyword evidence="6" id="KW-0732">Signal</keyword>